<dbReference type="InterPro" id="IPR022764">
    <property type="entry name" value="Peptidase_S54_rhomboid_dom"/>
</dbReference>
<evidence type="ECO:0000256" key="5">
    <source>
        <dbReference type="ARBA" id="ARBA00022801"/>
    </source>
</evidence>
<dbReference type="PANTHER" id="PTHR43066">
    <property type="entry name" value="RHOMBOID-RELATED PROTEIN"/>
    <property type="match status" value="1"/>
</dbReference>
<evidence type="ECO:0000256" key="3">
    <source>
        <dbReference type="ARBA" id="ARBA00022670"/>
    </source>
</evidence>
<keyword evidence="4 8" id="KW-0812">Transmembrane</keyword>
<evidence type="ECO:0000256" key="2">
    <source>
        <dbReference type="ARBA" id="ARBA00009045"/>
    </source>
</evidence>
<keyword evidence="6 8" id="KW-1133">Transmembrane helix</keyword>
<evidence type="ECO:0000256" key="8">
    <source>
        <dbReference type="SAM" id="Phobius"/>
    </source>
</evidence>
<organism evidence="10 11">
    <name type="scientific">Naegleria fowleri</name>
    <name type="common">Brain eating amoeba</name>
    <dbReference type="NCBI Taxonomy" id="5763"/>
    <lineage>
        <taxon>Eukaryota</taxon>
        <taxon>Discoba</taxon>
        <taxon>Heterolobosea</taxon>
        <taxon>Tetramitia</taxon>
        <taxon>Eutetramitia</taxon>
        <taxon>Vahlkampfiidae</taxon>
        <taxon>Naegleria</taxon>
    </lineage>
</organism>
<dbReference type="VEuPathDB" id="AmoebaDB:NfTy_016840"/>
<dbReference type="OrthoDB" id="10257275at2759"/>
<accession>A0A6A5CCV2</accession>
<name>A0A6A5CCV2_NAEFO</name>
<keyword evidence="3" id="KW-0645">Protease</keyword>
<feature type="transmembrane region" description="Helical" evidence="8">
    <location>
        <begin position="14"/>
        <end position="31"/>
    </location>
</feature>
<dbReference type="AlphaFoldDB" id="A0A6A5CCV2"/>
<evidence type="ECO:0000313" key="10">
    <source>
        <dbReference type="EMBL" id="KAF0983099.1"/>
    </source>
</evidence>
<sequence>MYRIVSYALFHANLMHYLFNIMAQISLSSLLETHRFKSSIKLFACTFISIVFASISQLVIAWLMDTISLYVFGYNVRSGNFVKGSNKSASSMFNMLNDIPIINECSIGFSGVIFTYLTILSIDGFQSTQSLFGLVTVPSKYYPWILLFVTELLISNASFVGHLCGIVMGYFYVFVFERNVLISHYYEKLLCQTENMIIPNVVINLECYWPNSQQKTNLAPSNNSGSFLAHMMETGQVSSSYARSGNGDYWEQLSSSGRTLGCH</sequence>
<evidence type="ECO:0000313" key="11">
    <source>
        <dbReference type="Proteomes" id="UP000444721"/>
    </source>
</evidence>
<dbReference type="PANTHER" id="PTHR43066:SF1">
    <property type="entry name" value="RHOMBOID PROTEIN 2"/>
    <property type="match status" value="1"/>
</dbReference>
<keyword evidence="5" id="KW-0378">Hydrolase</keyword>
<dbReference type="RefSeq" id="XP_044567812.1">
    <property type="nucleotide sequence ID" value="XM_044701446.1"/>
</dbReference>
<dbReference type="GO" id="GO:0016020">
    <property type="term" value="C:membrane"/>
    <property type="evidence" value="ECO:0007669"/>
    <property type="project" value="UniProtKB-SubCell"/>
</dbReference>
<dbReference type="InterPro" id="IPR035952">
    <property type="entry name" value="Rhomboid-like_sf"/>
</dbReference>
<keyword evidence="7 8" id="KW-0472">Membrane</keyword>
<proteinExistence type="inferred from homology"/>
<dbReference type="OMA" id="KYYPWIL"/>
<dbReference type="GeneID" id="68118292"/>
<dbReference type="VEuPathDB" id="AmoebaDB:FDP41_011077"/>
<dbReference type="GO" id="GO:0004252">
    <property type="term" value="F:serine-type endopeptidase activity"/>
    <property type="evidence" value="ECO:0007669"/>
    <property type="project" value="InterPro"/>
</dbReference>
<feature type="transmembrane region" description="Helical" evidence="8">
    <location>
        <begin position="141"/>
        <end position="174"/>
    </location>
</feature>
<evidence type="ECO:0000256" key="6">
    <source>
        <dbReference type="ARBA" id="ARBA00022989"/>
    </source>
</evidence>
<feature type="transmembrane region" description="Helical" evidence="8">
    <location>
        <begin position="43"/>
        <end position="64"/>
    </location>
</feature>
<dbReference type="SUPFAM" id="SSF144091">
    <property type="entry name" value="Rhomboid-like"/>
    <property type="match status" value="1"/>
</dbReference>
<keyword evidence="11" id="KW-1185">Reference proteome</keyword>
<dbReference type="GO" id="GO:0006508">
    <property type="term" value="P:proteolysis"/>
    <property type="evidence" value="ECO:0007669"/>
    <property type="project" value="UniProtKB-KW"/>
</dbReference>
<comment type="subcellular location">
    <subcellularLocation>
        <location evidence="1">Membrane</location>
        <topology evidence="1">Multi-pass membrane protein</topology>
    </subcellularLocation>
</comment>
<gene>
    <name evidence="10" type="ORF">FDP41_011077</name>
</gene>
<evidence type="ECO:0000256" key="7">
    <source>
        <dbReference type="ARBA" id="ARBA00023136"/>
    </source>
</evidence>
<dbReference type="Proteomes" id="UP000444721">
    <property type="component" value="Unassembled WGS sequence"/>
</dbReference>
<dbReference type="Pfam" id="PF01694">
    <property type="entry name" value="Rhomboid"/>
    <property type="match status" value="1"/>
</dbReference>
<dbReference type="EMBL" id="VFQX01000007">
    <property type="protein sequence ID" value="KAF0983099.1"/>
    <property type="molecule type" value="Genomic_DNA"/>
</dbReference>
<dbReference type="VEuPathDB" id="AmoebaDB:NF0092160"/>
<comment type="similarity">
    <text evidence="2">Belongs to the peptidase S54 family.</text>
</comment>
<evidence type="ECO:0000259" key="9">
    <source>
        <dbReference type="Pfam" id="PF01694"/>
    </source>
</evidence>
<feature type="domain" description="Peptidase S54 rhomboid" evidence="9">
    <location>
        <begin position="1"/>
        <end position="176"/>
    </location>
</feature>
<evidence type="ECO:0000256" key="4">
    <source>
        <dbReference type="ARBA" id="ARBA00022692"/>
    </source>
</evidence>
<reference evidence="10 11" key="1">
    <citation type="journal article" date="2019" name="Sci. Rep.">
        <title>Nanopore sequencing improves the draft genome of the human pathogenic amoeba Naegleria fowleri.</title>
        <authorList>
            <person name="Liechti N."/>
            <person name="Schurch N."/>
            <person name="Bruggmann R."/>
            <person name="Wittwer M."/>
        </authorList>
    </citation>
    <scope>NUCLEOTIDE SEQUENCE [LARGE SCALE GENOMIC DNA]</scope>
    <source>
        <strain evidence="10 11">ATCC 30894</strain>
    </source>
</reference>
<evidence type="ECO:0000256" key="1">
    <source>
        <dbReference type="ARBA" id="ARBA00004141"/>
    </source>
</evidence>
<dbReference type="Gene3D" id="1.20.1540.10">
    <property type="entry name" value="Rhomboid-like"/>
    <property type="match status" value="1"/>
</dbReference>
<comment type="caution">
    <text evidence="10">The sequence shown here is derived from an EMBL/GenBank/DDBJ whole genome shotgun (WGS) entry which is preliminary data.</text>
</comment>
<protein>
    <recommendedName>
        <fullName evidence="9">Peptidase S54 rhomboid domain-containing protein</fullName>
    </recommendedName>
</protein>